<keyword evidence="2" id="KW-1185">Reference proteome</keyword>
<dbReference type="Proteomes" id="UP001176021">
    <property type="component" value="Unassembled WGS sequence"/>
</dbReference>
<gene>
    <name evidence="1" type="ORF">M8H41_14475</name>
</gene>
<sequence>MAYKAGFQCAEQLLSSFVGDLTGWGGSNGSDERDCADRWFERAFGSCEYYSNFRHFLYDYDYHLEDMFFMLKDEEYFEDAYQDYINENYGKTNQSREECLALLKEIVEKGEEL</sequence>
<name>A0ABT8QUC1_9FIRM</name>
<dbReference type="EMBL" id="JAMJEV010000011">
    <property type="protein sequence ID" value="MDO0824044.1"/>
    <property type="molecule type" value="Genomic_DNA"/>
</dbReference>
<organism evidence="1 2">
    <name type="scientific">Desulfosporosinus nitroreducens</name>
    <dbReference type="NCBI Taxonomy" id="2018668"/>
    <lineage>
        <taxon>Bacteria</taxon>
        <taxon>Bacillati</taxon>
        <taxon>Bacillota</taxon>
        <taxon>Clostridia</taxon>
        <taxon>Eubacteriales</taxon>
        <taxon>Desulfitobacteriaceae</taxon>
        <taxon>Desulfosporosinus</taxon>
    </lineage>
</organism>
<proteinExistence type="predicted"/>
<protein>
    <submittedName>
        <fullName evidence="1">Uncharacterized protein</fullName>
    </submittedName>
</protein>
<evidence type="ECO:0000313" key="1">
    <source>
        <dbReference type="EMBL" id="MDO0824044.1"/>
    </source>
</evidence>
<comment type="caution">
    <text evidence="1">The sequence shown here is derived from an EMBL/GenBank/DDBJ whole genome shotgun (WGS) entry which is preliminary data.</text>
</comment>
<evidence type="ECO:0000313" key="2">
    <source>
        <dbReference type="Proteomes" id="UP001176021"/>
    </source>
</evidence>
<reference evidence="1" key="1">
    <citation type="submission" date="2022-05" db="EMBL/GenBank/DDBJ databases">
        <title>Expanded diversity of anoxic marine methylotrophy in a Black Sea sulfate reducing microorganism.</title>
        <authorList>
            <person name="Fischer P.Q."/>
            <person name="Stams A.J.M."/>
            <person name="Villanueva L."/>
            <person name="Sousa D.Z."/>
        </authorList>
    </citation>
    <scope>NUCLEOTIDE SEQUENCE</scope>
    <source>
        <strain evidence="1">P130</strain>
    </source>
</reference>
<dbReference type="RefSeq" id="WP_302049087.1">
    <property type="nucleotide sequence ID" value="NZ_JAMJEV010000011.1"/>
</dbReference>
<accession>A0ABT8QUC1</accession>